<evidence type="ECO:0000313" key="3">
    <source>
        <dbReference type="WBParaSite" id="MBELARI_LOCUS3009"/>
    </source>
</evidence>
<accession>A0AAF3F7Y6</accession>
<keyword evidence="1" id="KW-0472">Membrane</keyword>
<dbReference type="PANTHER" id="PTHR23021">
    <property type="entry name" value="SERPENTINE RECEPTOR, CLASS T"/>
    <property type="match status" value="1"/>
</dbReference>
<protein>
    <submittedName>
        <fullName evidence="3">Uncharacterized protein</fullName>
    </submittedName>
</protein>
<reference evidence="3" key="1">
    <citation type="submission" date="2024-02" db="UniProtKB">
        <authorList>
            <consortium name="WormBaseParasite"/>
        </authorList>
    </citation>
    <scope>IDENTIFICATION</scope>
</reference>
<keyword evidence="1" id="KW-1133">Transmembrane helix</keyword>
<organism evidence="2 3">
    <name type="scientific">Mesorhabditis belari</name>
    <dbReference type="NCBI Taxonomy" id="2138241"/>
    <lineage>
        <taxon>Eukaryota</taxon>
        <taxon>Metazoa</taxon>
        <taxon>Ecdysozoa</taxon>
        <taxon>Nematoda</taxon>
        <taxon>Chromadorea</taxon>
        <taxon>Rhabditida</taxon>
        <taxon>Rhabditina</taxon>
        <taxon>Rhabditomorpha</taxon>
        <taxon>Rhabditoidea</taxon>
        <taxon>Rhabditidae</taxon>
        <taxon>Mesorhabditinae</taxon>
        <taxon>Mesorhabditis</taxon>
    </lineage>
</organism>
<dbReference type="SUPFAM" id="SSF81321">
    <property type="entry name" value="Family A G protein-coupled receptor-like"/>
    <property type="match status" value="1"/>
</dbReference>
<feature type="transmembrane region" description="Helical" evidence="1">
    <location>
        <begin position="115"/>
        <end position="138"/>
    </location>
</feature>
<feature type="transmembrane region" description="Helical" evidence="1">
    <location>
        <begin position="79"/>
        <end position="103"/>
    </location>
</feature>
<dbReference type="WBParaSite" id="MBELARI_LOCUS3009">
    <property type="protein sequence ID" value="MBELARI_LOCUS3009"/>
    <property type="gene ID" value="MBELARI_LOCUS3009"/>
</dbReference>
<proteinExistence type="predicted"/>
<feature type="transmembrane region" description="Helical" evidence="1">
    <location>
        <begin position="46"/>
        <end position="67"/>
    </location>
</feature>
<dbReference type="InterPro" id="IPR019425">
    <property type="entry name" value="7TM_GPCR_serpentine_rcpt_Srt"/>
</dbReference>
<dbReference type="Pfam" id="PF10321">
    <property type="entry name" value="7TM_GPCR_Srt"/>
    <property type="match status" value="1"/>
</dbReference>
<evidence type="ECO:0000256" key="1">
    <source>
        <dbReference type="SAM" id="Phobius"/>
    </source>
</evidence>
<name>A0AAF3F7Y6_9BILA</name>
<evidence type="ECO:0000313" key="2">
    <source>
        <dbReference type="Proteomes" id="UP000887575"/>
    </source>
</evidence>
<feature type="transmembrane region" description="Helical" evidence="1">
    <location>
        <begin position="159"/>
        <end position="182"/>
    </location>
</feature>
<feature type="transmembrane region" description="Helical" evidence="1">
    <location>
        <begin position="202"/>
        <end position="223"/>
    </location>
</feature>
<keyword evidence="2" id="KW-1185">Reference proteome</keyword>
<sequence length="255" mass="29161">MSKYRFFNDSLPLRIYASFKANFVEALDQECLGTVDNREKIVFQGVFYLFLGTSFVILYLLCLVAMAQQKFMKIICYRILFFIGIVDVISMTPNSLLPGYLLINGYSFCESPLLNLYIGSGCFPLWSTYSALSIVLAINRCVDFLGPKFQEELFGGKRLIFWMIPPFTYGITIYFTYPPLVFHTPTASYYFAAEPQNSKTPIIFFINNVGVAISSMAIFYMAINKSMRREVIKLIFGETQRSNVHNANRISSKES</sequence>
<dbReference type="AlphaFoldDB" id="A0AAF3F7Y6"/>
<keyword evidence="1" id="KW-0812">Transmembrane</keyword>
<dbReference type="Proteomes" id="UP000887575">
    <property type="component" value="Unassembled WGS sequence"/>
</dbReference>